<gene>
    <name evidence="10" type="ORF">PLANPX_3076</name>
</gene>
<dbReference type="Proteomes" id="UP000326837">
    <property type="component" value="Chromosome"/>
</dbReference>
<dbReference type="GO" id="GO:0005886">
    <property type="term" value="C:plasma membrane"/>
    <property type="evidence" value="ECO:0007669"/>
    <property type="project" value="UniProtKB-SubCell"/>
</dbReference>
<evidence type="ECO:0000256" key="9">
    <source>
        <dbReference type="SAM" id="Phobius"/>
    </source>
</evidence>
<organism evidence="10 11">
    <name type="scientific">Lacipirellula parvula</name>
    <dbReference type="NCBI Taxonomy" id="2650471"/>
    <lineage>
        <taxon>Bacteria</taxon>
        <taxon>Pseudomonadati</taxon>
        <taxon>Planctomycetota</taxon>
        <taxon>Planctomycetia</taxon>
        <taxon>Pirellulales</taxon>
        <taxon>Lacipirellulaceae</taxon>
        <taxon>Lacipirellula</taxon>
    </lineage>
</organism>
<sequence>MTISFACPICGKKLSAPESLVGSERTCPKCRAKIKVPTAEQAARRKPASDSHASSPHGLLNSSGGEHEEDLIDMTAMVDIVFFLLIFFMVTSLSAVESVIGLPQPQKKTSAPVSQAAPDMANDPSFVAVTIEADDTVWVEDEQVFGSQSLRVKLRDLRNRDFQPTGMMITCNPKASHGTAVMVLDSGADVGMEDMRLAVTDAVE</sequence>
<keyword evidence="3" id="KW-1003">Cell membrane</keyword>
<comment type="similarity">
    <text evidence="2 7">Belongs to the ExbD/TolR family.</text>
</comment>
<feature type="region of interest" description="Disordered" evidence="8">
    <location>
        <begin position="38"/>
        <end position="66"/>
    </location>
</feature>
<comment type="subcellular location">
    <subcellularLocation>
        <location evidence="1">Cell membrane</location>
        <topology evidence="1">Single-pass membrane protein</topology>
    </subcellularLocation>
    <subcellularLocation>
        <location evidence="7">Cell membrane</location>
        <topology evidence="7">Single-pass type II membrane protein</topology>
    </subcellularLocation>
</comment>
<name>A0A5K7X9Q1_9BACT</name>
<evidence type="ECO:0000256" key="6">
    <source>
        <dbReference type="ARBA" id="ARBA00023136"/>
    </source>
</evidence>
<keyword evidence="7" id="KW-0653">Protein transport</keyword>
<evidence type="ECO:0000256" key="1">
    <source>
        <dbReference type="ARBA" id="ARBA00004162"/>
    </source>
</evidence>
<dbReference type="InterPro" id="IPR003400">
    <property type="entry name" value="ExbD"/>
</dbReference>
<keyword evidence="6 9" id="KW-0472">Membrane</keyword>
<proteinExistence type="inferred from homology"/>
<accession>A0A5K7X9Q1</accession>
<evidence type="ECO:0000313" key="11">
    <source>
        <dbReference type="Proteomes" id="UP000326837"/>
    </source>
</evidence>
<keyword evidence="11" id="KW-1185">Reference proteome</keyword>
<evidence type="ECO:0008006" key="12">
    <source>
        <dbReference type="Google" id="ProtNLM"/>
    </source>
</evidence>
<feature type="transmembrane region" description="Helical" evidence="9">
    <location>
        <begin position="80"/>
        <end position="100"/>
    </location>
</feature>
<evidence type="ECO:0000256" key="5">
    <source>
        <dbReference type="ARBA" id="ARBA00022989"/>
    </source>
</evidence>
<keyword evidence="5 9" id="KW-1133">Transmembrane helix</keyword>
<keyword evidence="7" id="KW-0813">Transport</keyword>
<keyword evidence="4 7" id="KW-0812">Transmembrane</keyword>
<dbReference type="RefSeq" id="WP_152099221.1">
    <property type="nucleotide sequence ID" value="NZ_AP021861.1"/>
</dbReference>
<dbReference type="GO" id="GO:0022857">
    <property type="term" value="F:transmembrane transporter activity"/>
    <property type="evidence" value="ECO:0007669"/>
    <property type="project" value="InterPro"/>
</dbReference>
<dbReference type="PANTHER" id="PTHR30558">
    <property type="entry name" value="EXBD MEMBRANE COMPONENT OF PMF-DRIVEN MACROMOLECULE IMPORT SYSTEM"/>
    <property type="match status" value="1"/>
</dbReference>
<dbReference type="EMBL" id="AP021861">
    <property type="protein sequence ID" value="BBO33464.1"/>
    <property type="molecule type" value="Genomic_DNA"/>
</dbReference>
<evidence type="ECO:0000256" key="8">
    <source>
        <dbReference type="SAM" id="MobiDB-lite"/>
    </source>
</evidence>
<evidence type="ECO:0000256" key="7">
    <source>
        <dbReference type="RuleBase" id="RU003879"/>
    </source>
</evidence>
<protein>
    <recommendedName>
        <fullName evidence="12">Biopolymer transport protein ExbD/TolR</fullName>
    </recommendedName>
</protein>
<evidence type="ECO:0000256" key="2">
    <source>
        <dbReference type="ARBA" id="ARBA00005811"/>
    </source>
</evidence>
<dbReference type="KEGG" id="lpav:PLANPX_3076"/>
<evidence type="ECO:0000313" key="10">
    <source>
        <dbReference type="EMBL" id="BBO33464.1"/>
    </source>
</evidence>
<dbReference type="GO" id="GO:0015031">
    <property type="term" value="P:protein transport"/>
    <property type="evidence" value="ECO:0007669"/>
    <property type="project" value="UniProtKB-KW"/>
</dbReference>
<evidence type="ECO:0000256" key="3">
    <source>
        <dbReference type="ARBA" id="ARBA00022475"/>
    </source>
</evidence>
<reference evidence="11" key="1">
    <citation type="submission" date="2019-10" db="EMBL/GenBank/DDBJ databases">
        <title>Lacipirellula parvula gen. nov., sp. nov., representing a lineage of planctomycetes widespread in freshwater anoxic habitats, and description of the family Lacipirellulaceae.</title>
        <authorList>
            <person name="Dedysh S.N."/>
            <person name="Kulichevskaya I.S."/>
            <person name="Beletsky A.V."/>
            <person name="Rakitin A.L."/>
            <person name="Mardanov A.V."/>
            <person name="Ivanova A.A."/>
            <person name="Saltykova V.X."/>
            <person name="Rijpstra W.I.C."/>
            <person name="Sinninghe Damste J.S."/>
            <person name="Ravin N.V."/>
        </authorList>
    </citation>
    <scope>NUCLEOTIDE SEQUENCE [LARGE SCALE GENOMIC DNA]</scope>
    <source>
        <strain evidence="11">PX69</strain>
    </source>
</reference>
<dbReference type="AlphaFoldDB" id="A0A5K7X9Q1"/>
<dbReference type="PANTHER" id="PTHR30558:SF13">
    <property type="entry name" value="BIOPOLYMER TRANSPORT PROTEIN EXBD2"/>
    <property type="match status" value="1"/>
</dbReference>
<dbReference type="Pfam" id="PF02472">
    <property type="entry name" value="ExbD"/>
    <property type="match status" value="1"/>
</dbReference>
<evidence type="ECO:0000256" key="4">
    <source>
        <dbReference type="ARBA" id="ARBA00022692"/>
    </source>
</evidence>